<dbReference type="Proteomes" id="UP001550739">
    <property type="component" value="Unassembled WGS sequence"/>
</dbReference>
<name>A0ABV2ZLF8_9ACTN</name>
<feature type="region of interest" description="Disordered" evidence="1">
    <location>
        <begin position="1"/>
        <end position="54"/>
    </location>
</feature>
<dbReference type="RefSeq" id="WP_361704518.1">
    <property type="nucleotide sequence ID" value="NZ_JBEZVE010000012.1"/>
</dbReference>
<sequence length="54" mass="5909">MPTTGSRSTAPQPRETETTPEVITLAERERRRATAPALDGIAHQPDSATRHIDD</sequence>
<reference evidence="2 3" key="1">
    <citation type="submission" date="2024-06" db="EMBL/GenBank/DDBJ databases">
        <title>The Natural Products Discovery Center: Release of the First 8490 Sequenced Strains for Exploring Actinobacteria Biosynthetic Diversity.</title>
        <authorList>
            <person name="Kalkreuter E."/>
            <person name="Kautsar S.A."/>
            <person name="Yang D."/>
            <person name="Bader C.D."/>
            <person name="Teijaro C.N."/>
            <person name="Fluegel L."/>
            <person name="Davis C.M."/>
            <person name="Simpson J.R."/>
            <person name="Lauterbach L."/>
            <person name="Steele A.D."/>
            <person name="Gui C."/>
            <person name="Meng S."/>
            <person name="Li G."/>
            <person name="Viehrig K."/>
            <person name="Ye F."/>
            <person name="Su P."/>
            <person name="Kiefer A.F."/>
            <person name="Nichols A."/>
            <person name="Cepeda A.J."/>
            <person name="Yan W."/>
            <person name="Fan B."/>
            <person name="Jiang Y."/>
            <person name="Adhikari A."/>
            <person name="Zheng C.-J."/>
            <person name="Schuster L."/>
            <person name="Cowan T.M."/>
            <person name="Smanski M.J."/>
            <person name="Chevrette M.G."/>
            <person name="De Carvalho L.P.S."/>
            <person name="Shen B."/>
        </authorList>
    </citation>
    <scope>NUCLEOTIDE SEQUENCE [LARGE SCALE GENOMIC DNA]</scope>
    <source>
        <strain evidence="2 3">NPDC033843</strain>
    </source>
</reference>
<proteinExistence type="predicted"/>
<gene>
    <name evidence="2" type="ORF">AB0E89_23030</name>
</gene>
<feature type="compositionally biased region" description="Polar residues" evidence="1">
    <location>
        <begin position="1"/>
        <end position="11"/>
    </location>
</feature>
<dbReference type="EMBL" id="JBEZVE010000012">
    <property type="protein sequence ID" value="MEU3783385.1"/>
    <property type="molecule type" value="Genomic_DNA"/>
</dbReference>
<protein>
    <submittedName>
        <fullName evidence="2">Uncharacterized protein</fullName>
    </submittedName>
</protein>
<comment type="caution">
    <text evidence="2">The sequence shown here is derived from an EMBL/GenBank/DDBJ whole genome shotgun (WGS) entry which is preliminary data.</text>
</comment>
<evidence type="ECO:0000256" key="1">
    <source>
        <dbReference type="SAM" id="MobiDB-lite"/>
    </source>
</evidence>
<evidence type="ECO:0000313" key="3">
    <source>
        <dbReference type="Proteomes" id="UP001550739"/>
    </source>
</evidence>
<evidence type="ECO:0000313" key="2">
    <source>
        <dbReference type="EMBL" id="MEU3783385.1"/>
    </source>
</evidence>
<keyword evidence="3" id="KW-1185">Reference proteome</keyword>
<organism evidence="2 3">
    <name type="scientific">Streptomyces sp. 900129855</name>
    <dbReference type="NCBI Taxonomy" id="3155129"/>
    <lineage>
        <taxon>Bacteria</taxon>
        <taxon>Bacillati</taxon>
        <taxon>Actinomycetota</taxon>
        <taxon>Actinomycetes</taxon>
        <taxon>Kitasatosporales</taxon>
        <taxon>Streptomycetaceae</taxon>
        <taxon>Streptomyces</taxon>
    </lineage>
</organism>
<accession>A0ABV2ZLF8</accession>